<dbReference type="HOGENOM" id="CLU_112632_0_2_5"/>
<dbReference type="Proteomes" id="UP000023762">
    <property type="component" value="Chromosome"/>
</dbReference>
<protein>
    <submittedName>
        <fullName evidence="2">FolB domain protein</fullName>
    </submittedName>
</protein>
<dbReference type="STRING" id="391036.EHF_0571"/>
<dbReference type="Gene3D" id="3.30.1130.10">
    <property type="match status" value="1"/>
</dbReference>
<keyword evidence="3" id="KW-1185">Reference proteome</keyword>
<evidence type="ECO:0000313" key="2">
    <source>
        <dbReference type="EMBL" id="AHX05001.1"/>
    </source>
</evidence>
<sequence>MKIQIHGLTTYSYVGIRCWEKVVRQKIVIDCDLTLRSSAIYDINDTVDYSVFSNNLVKFVSSRYFLLLETMASDLLAYIMADEKICHCYLKLCKSCACGTDSNISIVLESTESNN</sequence>
<dbReference type="EMBL" id="CP007474">
    <property type="protein sequence ID" value="AHX05001.1"/>
    <property type="molecule type" value="Genomic_DNA"/>
</dbReference>
<dbReference type="OrthoDB" id="7162800at2"/>
<reference evidence="2 3" key="1">
    <citation type="submission" date="2014-03" db="EMBL/GenBank/DDBJ databases">
        <title>Sequencing and Comparison of Genomes and Transcriptome Profiles of Human Ehrlichiosis Agents.</title>
        <authorList>
            <person name="Lin M."/>
            <person name="Daugherty S.C."/>
            <person name="Nagaraj S."/>
            <person name="Cheng Z."/>
            <person name="Xiong Q."/>
            <person name="Lin F.-Y."/>
            <person name="Sengamalay N."/>
            <person name="Ott S."/>
            <person name="Godinez A."/>
            <person name="Tallon L.J."/>
            <person name="Sadzewicz L."/>
            <person name="Fraser C.M."/>
            <person name="Dunning Hotopp J.C."/>
            <person name="Rikihisa Y."/>
        </authorList>
    </citation>
    <scope>NUCLEOTIDE SEQUENCE [LARGE SCALE GENOMIC DNA]</scope>
    <source>
        <strain evidence="2 3">HF</strain>
    </source>
</reference>
<dbReference type="eggNOG" id="COG1539">
    <property type="taxonomic scope" value="Bacteria"/>
</dbReference>
<organism evidence="2 3">
    <name type="scientific">Ehrlichia japonica</name>
    <dbReference type="NCBI Taxonomy" id="391036"/>
    <lineage>
        <taxon>Bacteria</taxon>
        <taxon>Pseudomonadati</taxon>
        <taxon>Pseudomonadota</taxon>
        <taxon>Alphaproteobacteria</taxon>
        <taxon>Rickettsiales</taxon>
        <taxon>Anaplasmataceae</taxon>
        <taxon>Ehrlichia</taxon>
    </lineage>
</organism>
<dbReference type="KEGG" id="ehh:EHF_0571"/>
<gene>
    <name evidence="2" type="ORF">EHF_0571</name>
</gene>
<proteinExistence type="predicted"/>
<evidence type="ECO:0000313" key="3">
    <source>
        <dbReference type="Proteomes" id="UP000023762"/>
    </source>
</evidence>
<dbReference type="SUPFAM" id="SSF55620">
    <property type="entry name" value="Tetrahydrobiopterin biosynthesis enzymes-like"/>
    <property type="match status" value="1"/>
</dbReference>
<dbReference type="InterPro" id="IPR006157">
    <property type="entry name" value="FolB_dom"/>
</dbReference>
<name>X5GLK9_9RICK</name>
<dbReference type="GO" id="GO:0006760">
    <property type="term" value="P:folic acid-containing compound metabolic process"/>
    <property type="evidence" value="ECO:0007669"/>
    <property type="project" value="InterPro"/>
</dbReference>
<dbReference type="AlphaFoldDB" id="X5GLK9"/>
<dbReference type="NCBIfam" id="TIGR00526">
    <property type="entry name" value="folB_dom"/>
    <property type="match status" value="1"/>
</dbReference>
<dbReference type="Pfam" id="PF02152">
    <property type="entry name" value="FolB"/>
    <property type="match status" value="1"/>
</dbReference>
<dbReference type="GO" id="GO:0004150">
    <property type="term" value="F:dihydroneopterin aldolase activity"/>
    <property type="evidence" value="ECO:0007669"/>
    <property type="project" value="InterPro"/>
</dbReference>
<feature type="domain" description="Dihydroneopterin aldolase/epimerase" evidence="1">
    <location>
        <begin position="3"/>
        <end position="110"/>
    </location>
</feature>
<accession>X5GLK9</accession>
<dbReference type="SMART" id="SM00905">
    <property type="entry name" value="FolB"/>
    <property type="match status" value="1"/>
</dbReference>
<dbReference type="RefSeq" id="WP_044194879.1">
    <property type="nucleotide sequence ID" value="NZ_CP007474.1"/>
</dbReference>
<dbReference type="InterPro" id="IPR043133">
    <property type="entry name" value="GTP-CH-I_C/QueF"/>
</dbReference>
<evidence type="ECO:0000259" key="1">
    <source>
        <dbReference type="SMART" id="SM00905"/>
    </source>
</evidence>